<protein>
    <submittedName>
        <fullName evidence="1">Aminoglycoside phosphotransferase</fullName>
    </submittedName>
</protein>
<organism evidence="1 2">
    <name type="scientific">Amycolatopsis acidiphila</name>
    <dbReference type="NCBI Taxonomy" id="715473"/>
    <lineage>
        <taxon>Bacteria</taxon>
        <taxon>Bacillati</taxon>
        <taxon>Actinomycetota</taxon>
        <taxon>Actinomycetes</taxon>
        <taxon>Pseudonocardiales</taxon>
        <taxon>Pseudonocardiaceae</taxon>
        <taxon>Amycolatopsis</taxon>
    </lineage>
</organism>
<evidence type="ECO:0000313" key="2">
    <source>
        <dbReference type="Proteomes" id="UP000318578"/>
    </source>
</evidence>
<sequence>MRIPTAFAEEIARREGDAGRAWLAELPALAARYCREWQLSPDGEPMHGCLGVVLPVTRADGSPAALKLTRVDAETRGEPVALSTWHGSGSVLLLESAPGVLLLERLDPTRTLAVEPIGAAVEIAARLLRRLAVPAPASIRRLPAARLAEELPAKWRRLGEPIPRRLLDAAVQVCRDSRPGSLLVNEDLHYENVLAGTREPWLVIDPKPVAGDPEFGVIPLLWNRMTESTVDAKFAVIVAAAGLDAGRARAWTLVRGVQNWLRSLEYGGFPGPARLAAITCWAAGSNSL</sequence>
<dbReference type="RefSeq" id="WP_144643437.1">
    <property type="nucleotide sequence ID" value="NZ_BNAX01000019.1"/>
</dbReference>
<accession>A0A558A062</accession>
<proteinExistence type="predicted"/>
<dbReference type="InterPro" id="IPR011009">
    <property type="entry name" value="Kinase-like_dom_sf"/>
</dbReference>
<dbReference type="EMBL" id="VJZA01000075">
    <property type="protein sequence ID" value="TVT17649.1"/>
    <property type="molecule type" value="Genomic_DNA"/>
</dbReference>
<reference evidence="1 2" key="1">
    <citation type="submission" date="2019-07" db="EMBL/GenBank/DDBJ databases">
        <title>New species of Amycolatopsis and Streptomyces.</title>
        <authorList>
            <person name="Duangmal K."/>
            <person name="Teo W.F.A."/>
            <person name="Lipun K."/>
        </authorList>
    </citation>
    <scope>NUCLEOTIDE SEQUENCE [LARGE SCALE GENOMIC DNA]</scope>
    <source>
        <strain evidence="1 2">JCM 30562</strain>
    </source>
</reference>
<dbReference type="OrthoDB" id="3638028at2"/>
<keyword evidence="1" id="KW-0808">Transferase</keyword>
<dbReference type="GO" id="GO:0016773">
    <property type="term" value="F:phosphotransferase activity, alcohol group as acceptor"/>
    <property type="evidence" value="ECO:0007669"/>
    <property type="project" value="InterPro"/>
</dbReference>
<name>A0A558A062_9PSEU</name>
<dbReference type="Pfam" id="PF04655">
    <property type="entry name" value="APH_6_hur"/>
    <property type="match status" value="1"/>
</dbReference>
<gene>
    <name evidence="1" type="ORF">FNH06_30725</name>
</gene>
<evidence type="ECO:0000313" key="1">
    <source>
        <dbReference type="EMBL" id="TVT17649.1"/>
    </source>
</evidence>
<keyword evidence="2" id="KW-1185">Reference proteome</keyword>
<dbReference type="SUPFAM" id="SSF56112">
    <property type="entry name" value="Protein kinase-like (PK-like)"/>
    <property type="match status" value="1"/>
</dbReference>
<dbReference type="AlphaFoldDB" id="A0A558A062"/>
<dbReference type="GO" id="GO:0019748">
    <property type="term" value="P:secondary metabolic process"/>
    <property type="evidence" value="ECO:0007669"/>
    <property type="project" value="InterPro"/>
</dbReference>
<comment type="caution">
    <text evidence="1">The sequence shown here is derived from an EMBL/GenBank/DDBJ whole genome shotgun (WGS) entry which is preliminary data.</text>
</comment>
<dbReference type="Proteomes" id="UP000318578">
    <property type="component" value="Unassembled WGS sequence"/>
</dbReference>
<dbReference type="InterPro" id="IPR006748">
    <property type="entry name" value="NH2Glyco/OHUrea_AB-resist_kin"/>
</dbReference>